<dbReference type="EMBL" id="KP795522">
    <property type="protein sequence ID" value="AKN37094.1"/>
    <property type="molecule type" value="Genomic_DNA"/>
</dbReference>
<reference evidence="1" key="1">
    <citation type="journal article" date="2015" name="MBio">
        <title>Eco-Evolutionary Dynamics of Episomes among Ecologically Cohesive Bacterial Populations.</title>
        <authorList>
            <person name="Xue H."/>
            <person name="Cordero O.X."/>
            <person name="Camas F.M."/>
            <person name="Trimble W."/>
            <person name="Meyer F."/>
            <person name="Guglielmini J."/>
            <person name="Rocha E.P."/>
            <person name="Polz M.F."/>
        </authorList>
    </citation>
    <scope>NUCLEOTIDE SEQUENCE</scope>
    <source>
        <strain evidence="1">FF_61</strain>
    </source>
</reference>
<proteinExistence type="predicted"/>
<accession>A0A0H3ZT95</accession>
<evidence type="ECO:0000313" key="1">
    <source>
        <dbReference type="EMBL" id="AKN37094.1"/>
    </source>
</evidence>
<protein>
    <submittedName>
        <fullName evidence="1">Tail length</fullName>
    </submittedName>
</protein>
<organism evidence="1">
    <name type="scientific">Vibrio cyclitrophicus</name>
    <dbReference type="NCBI Taxonomy" id="47951"/>
    <lineage>
        <taxon>Bacteria</taxon>
        <taxon>Pseudomonadati</taxon>
        <taxon>Pseudomonadota</taxon>
        <taxon>Gammaproteobacteria</taxon>
        <taxon>Vibrionales</taxon>
        <taxon>Vibrionaceae</taxon>
        <taxon>Vibrio</taxon>
    </lineage>
</organism>
<name>A0A0H3ZT95_9VIBR</name>
<dbReference type="AlphaFoldDB" id="A0A0H3ZT95"/>
<sequence length="279" mass="30933">MELFVESGAIPLGGLESDHFKDTFAVFSVAPHTDDKDVLVVEAFQKDVEQLKIKAAKPRFFTNLEPRAILKELAPNLIIDCRVSGVGTYHLNQGKAPSRLIRNMARDYGAAAFVCRGTLYMLPLSSFGVGEPVVRFGHNTQYNDENIDTQIHQLNRIDVTKSVTRKLCRNFAAWSPEAGLVSSGEYEDKPTQLLALPITRNQLSNQAKFVVPVLDVVAIGQLKLKPFDTVKVEVVKFNANAEVDHSVPSLLGIQTITHFCEGTKYNNRIVLGVTHRDSN</sequence>